<proteinExistence type="predicted"/>
<dbReference type="PANTHER" id="PTHR21192">
    <property type="entry name" value="NUCLEAR PROTEIN E3-3"/>
    <property type="match status" value="1"/>
</dbReference>
<dbReference type="EMBL" id="NEVK01000004">
    <property type="protein sequence ID" value="OZI23008.1"/>
    <property type="molecule type" value="Genomic_DNA"/>
</dbReference>
<dbReference type="PANTHER" id="PTHR21192:SF2">
    <property type="entry name" value="NADH DEHYDROGENASE [UBIQUINONE] 1 ALPHA SUBCOMPLEX ASSEMBLY FACTOR 3"/>
    <property type="match status" value="1"/>
</dbReference>
<reference evidence="2" key="1">
    <citation type="submission" date="2017-05" db="EMBL/GenBank/DDBJ databases">
        <title>Complete and WGS of Bordetella genogroups.</title>
        <authorList>
            <person name="Spilker T."/>
            <person name="Lipuma J."/>
        </authorList>
    </citation>
    <scope>NUCLEOTIDE SEQUENCE [LARGE SCALE GENOMIC DNA]</scope>
    <source>
        <strain evidence="2">AU18089</strain>
    </source>
</reference>
<evidence type="ECO:0000313" key="1">
    <source>
        <dbReference type="EMBL" id="OZI23008.1"/>
    </source>
</evidence>
<dbReference type="CDD" id="cd05560">
    <property type="entry name" value="Xcc1710_like"/>
    <property type="match status" value="1"/>
</dbReference>
<keyword evidence="2" id="KW-1185">Reference proteome</keyword>
<comment type="caution">
    <text evidence="1">The sequence shown here is derived from an EMBL/GenBank/DDBJ whole genome shotgun (WGS) entry which is preliminary data.</text>
</comment>
<dbReference type="Proteomes" id="UP000216947">
    <property type="component" value="Unassembled WGS sequence"/>
</dbReference>
<dbReference type="OrthoDB" id="9800373at2"/>
<dbReference type="InterPro" id="IPR036748">
    <property type="entry name" value="MTH938-like_sf"/>
</dbReference>
<dbReference type="AlphaFoldDB" id="A0A261RDA8"/>
<dbReference type="InterPro" id="IPR007523">
    <property type="entry name" value="NDUFAF3/AAMDC"/>
</dbReference>
<name>A0A261RDA8_9BORD</name>
<dbReference type="RefSeq" id="WP_026638092.1">
    <property type="nucleotide sequence ID" value="NZ_NEVI01000014.1"/>
</dbReference>
<evidence type="ECO:0000313" key="2">
    <source>
        <dbReference type="Proteomes" id="UP000216947"/>
    </source>
</evidence>
<dbReference type="SUPFAM" id="SSF64076">
    <property type="entry name" value="MTH938-like"/>
    <property type="match status" value="1"/>
</dbReference>
<dbReference type="Gene3D" id="3.40.1230.10">
    <property type="entry name" value="MTH938-like"/>
    <property type="match status" value="1"/>
</dbReference>
<sequence>MKLHTDPASALNTVTAYGDGYIEVNQVRFSHAVAFGPEGAVAEWPVRTATDITAALLQQAAGLTQATSDPMAFLDAPESAAPARGQGPEVLLVGTGARQRLLPHDVLRPMLAAGVGVEVMDTQAAARTYNILMAEGRRVIVALLPTDGDSPA</sequence>
<protein>
    <recommendedName>
        <fullName evidence="3">Xcc1710-like domain-containing protein</fullName>
    </recommendedName>
</protein>
<evidence type="ECO:0008006" key="3">
    <source>
        <dbReference type="Google" id="ProtNLM"/>
    </source>
</evidence>
<dbReference type="Pfam" id="PF04430">
    <property type="entry name" value="DUF498"/>
    <property type="match status" value="1"/>
</dbReference>
<accession>A0A261RDA8</accession>
<gene>
    <name evidence="1" type="ORF">CAL19_09975</name>
</gene>
<organism evidence="1 2">
    <name type="scientific">Bordetella genomosp. 7</name>
    <dbReference type="NCBI Taxonomy" id="1416805"/>
    <lineage>
        <taxon>Bacteria</taxon>
        <taxon>Pseudomonadati</taxon>
        <taxon>Pseudomonadota</taxon>
        <taxon>Betaproteobacteria</taxon>
        <taxon>Burkholderiales</taxon>
        <taxon>Alcaligenaceae</taxon>
        <taxon>Bordetella</taxon>
    </lineage>
</organism>